<organism evidence="2 3">
    <name type="scientific">Actomonas aquatica</name>
    <dbReference type="NCBI Taxonomy" id="2866162"/>
    <lineage>
        <taxon>Bacteria</taxon>
        <taxon>Pseudomonadati</taxon>
        <taxon>Verrucomicrobiota</taxon>
        <taxon>Opitutia</taxon>
        <taxon>Opitutales</taxon>
        <taxon>Opitutaceae</taxon>
        <taxon>Actomonas</taxon>
    </lineage>
</organism>
<dbReference type="Pfam" id="PF07143">
    <property type="entry name" value="CrtC"/>
    <property type="match status" value="1"/>
</dbReference>
<dbReference type="Pfam" id="PF17186">
    <property type="entry name" value="Lipocalin_9"/>
    <property type="match status" value="1"/>
</dbReference>
<feature type="domain" description="AttH" evidence="1">
    <location>
        <begin position="56"/>
        <end position="231"/>
    </location>
</feature>
<dbReference type="SUPFAM" id="SSF159245">
    <property type="entry name" value="AttH-like"/>
    <property type="match status" value="1"/>
</dbReference>
<dbReference type="PANTHER" id="PTHR38591">
    <property type="entry name" value="HYDROLASE"/>
    <property type="match status" value="1"/>
</dbReference>
<keyword evidence="3" id="KW-1185">Reference proteome</keyword>
<proteinExistence type="predicted"/>
<dbReference type="EMBL" id="CP139781">
    <property type="protein sequence ID" value="WRQ86649.1"/>
    <property type="molecule type" value="Genomic_DNA"/>
</dbReference>
<sequence length="373" mass="41191">MRRLLIFLCTITLSYGQLPPLPDPFPATTPEGYALPQPGHTFSFPRDHGSHPDFRIEWWYLTGHLQVDGTDRFGFQATFFRSAGAPPAQRFDEPDTAFGMDQLHLAHMAVIDLKTGEFRHQEKLHRAGWDAGAATDRLDVFQGNWSLRMTTPDVMELHGGVGAEVSFTLRLAAAKPLVVFGENSLSRKGAEPSAASYYLTYTRLDATGDLTLQGQTLAVTGSAWMDHEISSSQLGRGQVGWDWVSIQFSDARELMLYRLRLADGRSDPASKLTWIAKDGTLTKAPFTWKVLTTWTSPHTGATYPAKVEITTNDPATGEATTLIVTPRVDDQELPGTLGGIAYWEGACLIYDPAGNRLGRAYMELTGYTEALEF</sequence>
<evidence type="ECO:0000313" key="2">
    <source>
        <dbReference type="EMBL" id="WRQ86649.1"/>
    </source>
</evidence>
<gene>
    <name evidence="2" type="ORF">K1X11_017695</name>
</gene>
<dbReference type="PANTHER" id="PTHR38591:SF1">
    <property type="entry name" value="BLL1000 PROTEIN"/>
    <property type="match status" value="1"/>
</dbReference>
<dbReference type="InterPro" id="IPR010791">
    <property type="entry name" value="AttH_dom"/>
</dbReference>
<dbReference type="Proteomes" id="UP000738431">
    <property type="component" value="Chromosome"/>
</dbReference>
<dbReference type="RefSeq" id="WP_221030486.1">
    <property type="nucleotide sequence ID" value="NZ_CP139781.1"/>
</dbReference>
<protein>
    <submittedName>
        <fullName evidence="2">Lipocalin-like domain-containing protein</fullName>
    </submittedName>
</protein>
<dbReference type="Gene3D" id="2.40.370.10">
    <property type="entry name" value="AttH-like domain"/>
    <property type="match status" value="2"/>
</dbReference>
<evidence type="ECO:0000259" key="1">
    <source>
        <dbReference type="Pfam" id="PF07143"/>
    </source>
</evidence>
<evidence type="ECO:0000313" key="3">
    <source>
        <dbReference type="Proteomes" id="UP000738431"/>
    </source>
</evidence>
<accession>A0ABZ1C7Y3</accession>
<reference evidence="2 3" key="1">
    <citation type="submission" date="2023-12" db="EMBL/GenBank/DDBJ databases">
        <title>Description of an unclassified Opitutus bacterium of Verrucomicrobiota.</title>
        <authorList>
            <person name="Zhang D.-F."/>
        </authorList>
    </citation>
    <scope>NUCLEOTIDE SEQUENCE [LARGE SCALE GENOMIC DNA]</scope>
    <source>
        <strain evidence="2 3">WL0086</strain>
    </source>
</reference>
<dbReference type="InterPro" id="IPR023374">
    <property type="entry name" value="AttH-like_dom_sf"/>
</dbReference>
<name>A0ABZ1C7Y3_9BACT</name>